<protein>
    <submittedName>
        <fullName evidence="2">Uncharacterized protein</fullName>
    </submittedName>
</protein>
<evidence type="ECO:0000313" key="3">
    <source>
        <dbReference type="Proteomes" id="UP001447188"/>
    </source>
</evidence>
<feature type="transmembrane region" description="Helical" evidence="1">
    <location>
        <begin position="242"/>
        <end position="261"/>
    </location>
</feature>
<comment type="caution">
    <text evidence="2">The sequence shown here is derived from an EMBL/GenBank/DDBJ whole genome shotgun (WGS) entry which is preliminary data.</text>
</comment>
<dbReference type="Proteomes" id="UP001447188">
    <property type="component" value="Unassembled WGS sequence"/>
</dbReference>
<keyword evidence="1" id="KW-0472">Membrane</keyword>
<name>A0ABR3G3C3_9PEZI</name>
<accession>A0ABR3G3C3</accession>
<reference evidence="2 3" key="1">
    <citation type="submission" date="2024-02" db="EMBL/GenBank/DDBJ databases">
        <title>Discinaceae phylogenomics.</title>
        <authorList>
            <person name="Dirks A.C."/>
            <person name="James T.Y."/>
        </authorList>
    </citation>
    <scope>NUCLEOTIDE SEQUENCE [LARGE SCALE GENOMIC DNA]</scope>
    <source>
        <strain evidence="2 3">ACD0624</strain>
    </source>
</reference>
<feature type="non-terminal residue" evidence="2">
    <location>
        <position position="1"/>
    </location>
</feature>
<feature type="transmembrane region" description="Helical" evidence="1">
    <location>
        <begin position="124"/>
        <end position="143"/>
    </location>
</feature>
<keyword evidence="3" id="KW-1185">Reference proteome</keyword>
<sequence>VANTCLEHLDLNRSVHDEIDRLPALSKFDFYLRVRFKGKSIDRSSQYVEWLRELKRLRDGLVHLKPHKVEWVGDPNEELSAEAVRTKNLDIAVNPKFWDQSDAIKNMIDKLLEPLFKALESGNWGIVFVVVAIALVFNLRPIFEFFERREGRREDFVKEALKIEGVASVVRSLLEEELNYLLFKKVTGIAANQPLRDKLKDIVDRSAGEIQTSQLARAKSHIKMQGGKLHVTTSAFDKAEWLFNWAFAIAMAVFAVAFFMLPSAIKGITFQQLGSLMGLGVLFFLFALFLVSQTIPYSTARRLQPLIAKLEGSGPNDDG</sequence>
<keyword evidence="1" id="KW-1133">Transmembrane helix</keyword>
<keyword evidence="1" id="KW-0812">Transmembrane</keyword>
<evidence type="ECO:0000313" key="2">
    <source>
        <dbReference type="EMBL" id="KAL0630452.1"/>
    </source>
</evidence>
<evidence type="ECO:0000256" key="1">
    <source>
        <dbReference type="SAM" id="Phobius"/>
    </source>
</evidence>
<feature type="transmembrane region" description="Helical" evidence="1">
    <location>
        <begin position="273"/>
        <end position="292"/>
    </location>
</feature>
<organism evidence="2 3">
    <name type="scientific">Discina gigas</name>
    <dbReference type="NCBI Taxonomy" id="1032678"/>
    <lineage>
        <taxon>Eukaryota</taxon>
        <taxon>Fungi</taxon>
        <taxon>Dikarya</taxon>
        <taxon>Ascomycota</taxon>
        <taxon>Pezizomycotina</taxon>
        <taxon>Pezizomycetes</taxon>
        <taxon>Pezizales</taxon>
        <taxon>Discinaceae</taxon>
        <taxon>Discina</taxon>
    </lineage>
</organism>
<dbReference type="EMBL" id="JBBBZM010000638">
    <property type="protein sequence ID" value="KAL0630452.1"/>
    <property type="molecule type" value="Genomic_DNA"/>
</dbReference>
<proteinExistence type="predicted"/>
<gene>
    <name evidence="2" type="ORF">Q9L58_010701</name>
</gene>